<comment type="pathway">
    <text evidence="1 4">Carotenoid biosynthesis.</text>
</comment>
<dbReference type="NCBIfam" id="TIGR02734">
    <property type="entry name" value="crtI_fam"/>
    <property type="match status" value="1"/>
</dbReference>
<dbReference type="GO" id="GO:0016117">
    <property type="term" value="P:carotenoid biosynthetic process"/>
    <property type="evidence" value="ECO:0007669"/>
    <property type="project" value="UniProtKB-KW"/>
</dbReference>
<comment type="caution">
    <text evidence="6">The sequence shown here is derived from an EMBL/GenBank/DDBJ whole genome shotgun (WGS) entry which is preliminary data.</text>
</comment>
<organism evidence="6 7">
    <name type="scientific">Candidatus Anoxymicrobium japonicum</name>
    <dbReference type="NCBI Taxonomy" id="2013648"/>
    <lineage>
        <taxon>Bacteria</taxon>
        <taxon>Bacillati</taxon>
        <taxon>Actinomycetota</taxon>
        <taxon>Candidatus Geothermincolia</taxon>
        <taxon>Candidatus Geothermincolales</taxon>
        <taxon>Candidatus Anoxymicrobiaceae</taxon>
        <taxon>Candidatus Anoxymicrobium</taxon>
    </lineage>
</organism>
<protein>
    <recommendedName>
        <fullName evidence="5">Amine oxidase domain-containing protein</fullName>
    </recommendedName>
</protein>
<sequence length="518" mass="58510">MAQYDYDVVIIGSGIGGLTCGALLSKEGLKVLVLEQSHRIGGCCSNYDHEGFKPDVGAIFVISHEMYYKLFELLDLRLEDYLDYHLIDPVYDTILDDGTRLLLPCDVDEMAEVIAGIAPGDVDGYYRYCADMKKVFDLYLSLMSMPMPRLRDVTKISTIVKMISRKEQLSAQLSALPVNLRLASRTLDRVVNKYFKDDRVRLMFSWENLYAAMPAHRCTGMLSNVTYMGRMGYYYPKGGMIAIPNALRKIMEGFEGEIKLSSTVEKILITNGRARGVRLEGGDEISAKAVISNAHSRSTYLDLVGREHLPYVAKRAVLNQSCSIPAPTLYLGLKEKMDSVRAQLTVLLPNKQKFDNFWHEYYEKGLLYRPDDSAFLVSCASYNEPDLAPEGKQVLSAIYLAPYKLKYHNWDDIADEWAWECVDSLEKRAFPGLRSNVEWMDSVTPIELERRLRLPEGAFFGLEMSGSNVGLFRPNYRSMVIDRLYLTGQCTNPGGGVPLVMFSGIATSSFLMNDWPKL</sequence>
<dbReference type="PANTHER" id="PTHR43734">
    <property type="entry name" value="PHYTOENE DESATURASE"/>
    <property type="match status" value="1"/>
</dbReference>
<evidence type="ECO:0000313" key="6">
    <source>
        <dbReference type="EMBL" id="PKQ28035.1"/>
    </source>
</evidence>
<dbReference type="InterPro" id="IPR014105">
    <property type="entry name" value="Carotenoid/retinoid_OxRdtase"/>
</dbReference>
<reference evidence="6 7" key="1">
    <citation type="journal article" date="2017" name="ISME J.">
        <title>Potential for microbial H2 and metal transformations associated with novel bacteria and archaea in deep terrestrial subsurface sediments.</title>
        <authorList>
            <person name="Hernsdorf A.W."/>
            <person name="Amano Y."/>
            <person name="Miyakawa K."/>
            <person name="Ise K."/>
            <person name="Suzuki Y."/>
            <person name="Anantharaman K."/>
            <person name="Probst A."/>
            <person name="Burstein D."/>
            <person name="Thomas B.C."/>
            <person name="Banfield J.F."/>
        </authorList>
    </citation>
    <scope>NUCLEOTIDE SEQUENCE [LARGE SCALE GENOMIC DNA]</scope>
    <source>
        <strain evidence="6">HGW-Actinobacteria-3</strain>
    </source>
</reference>
<dbReference type="AlphaFoldDB" id="A0A2N3G5N6"/>
<evidence type="ECO:0000256" key="3">
    <source>
        <dbReference type="ARBA" id="ARBA00023002"/>
    </source>
</evidence>
<dbReference type="EMBL" id="PHEX01000036">
    <property type="protein sequence ID" value="PKQ28035.1"/>
    <property type="molecule type" value="Genomic_DNA"/>
</dbReference>
<dbReference type="SUPFAM" id="SSF51905">
    <property type="entry name" value="FAD/NAD(P)-binding domain"/>
    <property type="match status" value="1"/>
</dbReference>
<feature type="domain" description="Amine oxidase" evidence="5">
    <location>
        <begin position="15"/>
        <end position="507"/>
    </location>
</feature>
<dbReference type="Gene3D" id="3.50.50.60">
    <property type="entry name" value="FAD/NAD(P)-binding domain"/>
    <property type="match status" value="2"/>
</dbReference>
<dbReference type="GO" id="GO:0016491">
    <property type="term" value="F:oxidoreductase activity"/>
    <property type="evidence" value="ECO:0007669"/>
    <property type="project" value="UniProtKB-KW"/>
</dbReference>
<keyword evidence="3 4" id="KW-0560">Oxidoreductase</keyword>
<comment type="similarity">
    <text evidence="4">Belongs to the carotenoid/retinoid oxidoreductase family.</text>
</comment>
<name>A0A2N3G5N6_9ACTN</name>
<dbReference type="InterPro" id="IPR036188">
    <property type="entry name" value="FAD/NAD-bd_sf"/>
</dbReference>
<keyword evidence="2 4" id="KW-0125">Carotenoid biosynthesis</keyword>
<evidence type="ECO:0000259" key="5">
    <source>
        <dbReference type="Pfam" id="PF01593"/>
    </source>
</evidence>
<evidence type="ECO:0000256" key="1">
    <source>
        <dbReference type="ARBA" id="ARBA00004829"/>
    </source>
</evidence>
<gene>
    <name evidence="6" type="ORF">CVT63_04840</name>
</gene>
<dbReference type="InterPro" id="IPR002937">
    <property type="entry name" value="Amino_oxidase"/>
</dbReference>
<proteinExistence type="inferred from homology"/>
<evidence type="ECO:0000256" key="4">
    <source>
        <dbReference type="RuleBase" id="RU362075"/>
    </source>
</evidence>
<accession>A0A2N3G5N6</accession>
<dbReference type="Pfam" id="PF01593">
    <property type="entry name" value="Amino_oxidase"/>
    <property type="match status" value="1"/>
</dbReference>
<evidence type="ECO:0000313" key="7">
    <source>
        <dbReference type="Proteomes" id="UP000233654"/>
    </source>
</evidence>
<dbReference type="Proteomes" id="UP000233654">
    <property type="component" value="Unassembled WGS sequence"/>
</dbReference>
<dbReference type="PANTHER" id="PTHR43734:SF1">
    <property type="entry name" value="PHYTOENE DESATURASE"/>
    <property type="match status" value="1"/>
</dbReference>
<evidence type="ECO:0000256" key="2">
    <source>
        <dbReference type="ARBA" id="ARBA00022746"/>
    </source>
</evidence>